<dbReference type="EMBL" id="JACYGY010000002">
    <property type="protein sequence ID" value="MBE9465994.1"/>
    <property type="molecule type" value="Genomic_DNA"/>
</dbReference>
<name>A0ABR9WPD3_9BACT</name>
<keyword evidence="3" id="KW-1185">Reference proteome</keyword>
<dbReference type="Pfam" id="PF18498">
    <property type="entry name" value="DUF5618"/>
    <property type="match status" value="1"/>
</dbReference>
<sequence length="123" mass="13862">MIAIDKARTQIENAKVLLRNNANPEDGLYQYRKYVKRAGLIAYKGLLLSLVKLLKHNKKDDLIVIEQGLSKLDKGIFADFITAQQVLSRSMGIYGTRSQQLAELGISEAEKIITWVEKSVTKI</sequence>
<protein>
    <submittedName>
        <fullName evidence="2">DUF5618 family protein</fullName>
    </submittedName>
</protein>
<evidence type="ECO:0000313" key="3">
    <source>
        <dbReference type="Proteomes" id="UP000634134"/>
    </source>
</evidence>
<dbReference type="Gene3D" id="1.20.120.330">
    <property type="entry name" value="Nucleotidyltransferases domain 2"/>
    <property type="match status" value="1"/>
</dbReference>
<evidence type="ECO:0000313" key="2">
    <source>
        <dbReference type="EMBL" id="MBE9465994.1"/>
    </source>
</evidence>
<comment type="caution">
    <text evidence="2">The sequence shown here is derived from an EMBL/GenBank/DDBJ whole genome shotgun (WGS) entry which is preliminary data.</text>
</comment>
<organism evidence="2 3">
    <name type="scientific">Dyadobacter subterraneus</name>
    <dbReference type="NCBI Taxonomy" id="2773304"/>
    <lineage>
        <taxon>Bacteria</taxon>
        <taxon>Pseudomonadati</taxon>
        <taxon>Bacteroidota</taxon>
        <taxon>Cytophagia</taxon>
        <taxon>Cytophagales</taxon>
        <taxon>Spirosomataceae</taxon>
        <taxon>Dyadobacter</taxon>
    </lineage>
</organism>
<gene>
    <name evidence="2" type="ORF">IEE83_29340</name>
</gene>
<feature type="domain" description="DUF5618" evidence="1">
    <location>
        <begin position="4"/>
        <end position="118"/>
    </location>
</feature>
<reference evidence="3" key="1">
    <citation type="submission" date="2023-07" db="EMBL/GenBank/DDBJ databases">
        <title>Dyadobacter sp. nov 'subterranea' isolated from contaminted grondwater.</title>
        <authorList>
            <person name="Szabo I."/>
            <person name="Al-Omari J."/>
            <person name="Szerdahelyi S.G."/>
            <person name="Rado J."/>
        </authorList>
    </citation>
    <scope>NUCLEOTIDE SEQUENCE [LARGE SCALE GENOMIC DNA]</scope>
    <source>
        <strain evidence="3">UP-52</strain>
    </source>
</reference>
<dbReference type="RefSeq" id="WP_194124262.1">
    <property type="nucleotide sequence ID" value="NZ_JACYGY010000002.1"/>
</dbReference>
<evidence type="ECO:0000259" key="1">
    <source>
        <dbReference type="Pfam" id="PF18498"/>
    </source>
</evidence>
<accession>A0ABR9WPD3</accession>
<dbReference type="InterPro" id="IPR040988">
    <property type="entry name" value="DUF5618"/>
</dbReference>
<proteinExistence type="predicted"/>
<dbReference type="Proteomes" id="UP000634134">
    <property type="component" value="Unassembled WGS sequence"/>
</dbReference>